<evidence type="ECO:0000259" key="9">
    <source>
        <dbReference type="PROSITE" id="PS50067"/>
    </source>
</evidence>
<dbReference type="Gene3D" id="2.60.40.4330">
    <property type="entry name" value="Kinesin-like protein Kif23, Arf6-interacting domain"/>
    <property type="match status" value="1"/>
</dbReference>
<feature type="non-terminal residue" evidence="10">
    <location>
        <position position="800"/>
    </location>
</feature>
<evidence type="ECO:0000256" key="4">
    <source>
        <dbReference type="ARBA" id="ARBA00023212"/>
    </source>
</evidence>
<dbReference type="GO" id="GO:0008017">
    <property type="term" value="F:microtubule binding"/>
    <property type="evidence" value="ECO:0007669"/>
    <property type="project" value="InterPro"/>
</dbReference>
<dbReference type="Pfam" id="PF16540">
    <property type="entry name" value="MKLP1_Arf_bdg"/>
    <property type="match status" value="1"/>
</dbReference>
<gene>
    <name evidence="10" type="ORF">DPMN_023248</name>
</gene>
<feature type="domain" description="Kinesin motor" evidence="9">
    <location>
        <begin position="1"/>
        <end position="290"/>
    </location>
</feature>
<dbReference type="GO" id="GO:0005874">
    <property type="term" value="C:microtubule"/>
    <property type="evidence" value="ECO:0007669"/>
    <property type="project" value="UniProtKB-KW"/>
</dbReference>
<dbReference type="InterPro" id="IPR038105">
    <property type="entry name" value="Kif23_Arf-bd_sf"/>
</dbReference>
<dbReference type="InterPro" id="IPR001752">
    <property type="entry name" value="Kinesin_motor_dom"/>
</dbReference>
<dbReference type="EMBL" id="JAIWYP010000002">
    <property type="protein sequence ID" value="KAH3860350.1"/>
    <property type="molecule type" value="Genomic_DNA"/>
</dbReference>
<evidence type="ECO:0000256" key="6">
    <source>
        <dbReference type="RuleBase" id="RU000394"/>
    </source>
</evidence>
<dbReference type="InterPro" id="IPR036961">
    <property type="entry name" value="Kinesin_motor_dom_sf"/>
</dbReference>
<evidence type="ECO:0000313" key="11">
    <source>
        <dbReference type="Proteomes" id="UP000828390"/>
    </source>
</evidence>
<dbReference type="GO" id="GO:0016887">
    <property type="term" value="F:ATP hydrolysis activity"/>
    <property type="evidence" value="ECO:0007669"/>
    <property type="project" value="TreeGrafter"/>
</dbReference>
<comment type="subcellular location">
    <subcellularLocation>
        <location evidence="1">Cytoplasm</location>
        <location evidence="1">Cytoskeleton</location>
    </subcellularLocation>
</comment>
<keyword evidence="4" id="KW-0963">Cytoplasm</keyword>
<feature type="region of interest" description="Disordered" evidence="8">
    <location>
        <begin position="578"/>
        <end position="643"/>
    </location>
</feature>
<comment type="similarity">
    <text evidence="5 6">Belongs to the TRAFAC class myosin-kinesin ATPase superfamily. Kinesin family.</text>
</comment>
<evidence type="ECO:0000256" key="3">
    <source>
        <dbReference type="ARBA" id="ARBA00022840"/>
    </source>
</evidence>
<dbReference type="PROSITE" id="PS00411">
    <property type="entry name" value="KINESIN_MOTOR_1"/>
    <property type="match status" value="1"/>
</dbReference>
<dbReference type="Gene3D" id="3.40.850.10">
    <property type="entry name" value="Kinesin motor domain"/>
    <property type="match status" value="1"/>
</dbReference>
<dbReference type="SUPFAM" id="SSF52540">
    <property type="entry name" value="P-loop containing nucleoside triphosphate hydrolases"/>
    <property type="match status" value="1"/>
</dbReference>
<dbReference type="Pfam" id="PF00225">
    <property type="entry name" value="Kinesin"/>
    <property type="match status" value="1"/>
</dbReference>
<evidence type="ECO:0000256" key="1">
    <source>
        <dbReference type="ARBA" id="ARBA00004245"/>
    </source>
</evidence>
<dbReference type="GO" id="GO:0005871">
    <property type="term" value="C:kinesin complex"/>
    <property type="evidence" value="ECO:0007669"/>
    <property type="project" value="TreeGrafter"/>
</dbReference>
<feature type="region of interest" description="Disordered" evidence="8">
    <location>
        <begin position="22"/>
        <end position="49"/>
    </location>
</feature>
<feature type="region of interest" description="Disordered" evidence="8">
    <location>
        <begin position="712"/>
        <end position="737"/>
    </location>
</feature>
<dbReference type="InterPro" id="IPR019821">
    <property type="entry name" value="Kinesin_motor_CS"/>
</dbReference>
<comment type="caution">
    <text evidence="10">The sequence shown here is derived from an EMBL/GenBank/DDBJ whole genome shotgun (WGS) entry which is preliminary data.</text>
</comment>
<dbReference type="PANTHER" id="PTHR24115:SF600">
    <property type="entry name" value="KINESIN-LIKE PROTEIN KIF23"/>
    <property type="match status" value="1"/>
</dbReference>
<keyword evidence="7" id="KW-0175">Coiled coil</keyword>
<feature type="compositionally biased region" description="Polar residues" evidence="8">
    <location>
        <begin position="779"/>
        <end position="789"/>
    </location>
</feature>
<feature type="region of interest" description="Disordered" evidence="8">
    <location>
        <begin position="778"/>
        <end position="800"/>
    </location>
</feature>
<feature type="coiled-coil region" evidence="7">
    <location>
        <begin position="398"/>
        <end position="525"/>
    </location>
</feature>
<protein>
    <recommendedName>
        <fullName evidence="6">Kinesin-like protein</fullName>
    </recommendedName>
</protein>
<accession>A0A9D4LLR7</accession>
<dbReference type="Proteomes" id="UP000828390">
    <property type="component" value="Unassembled WGS sequence"/>
</dbReference>
<reference evidence="10" key="2">
    <citation type="submission" date="2020-11" db="EMBL/GenBank/DDBJ databases">
        <authorList>
            <person name="McCartney M.A."/>
            <person name="Auch B."/>
            <person name="Kono T."/>
            <person name="Mallez S."/>
            <person name="Becker A."/>
            <person name="Gohl D.M."/>
            <person name="Silverstein K.A.T."/>
            <person name="Koren S."/>
            <person name="Bechman K.B."/>
            <person name="Herman A."/>
            <person name="Abrahante J.E."/>
            <person name="Garbe J."/>
        </authorList>
    </citation>
    <scope>NUCLEOTIDE SEQUENCE</scope>
    <source>
        <strain evidence="10">Duluth1</strain>
        <tissue evidence="10">Whole animal</tissue>
    </source>
</reference>
<evidence type="ECO:0000256" key="5">
    <source>
        <dbReference type="PROSITE-ProRule" id="PRU00283"/>
    </source>
</evidence>
<dbReference type="PRINTS" id="PR00380">
    <property type="entry name" value="KINESINHEAVY"/>
</dbReference>
<proteinExistence type="inferred from homology"/>
<dbReference type="InterPro" id="IPR027640">
    <property type="entry name" value="Kinesin-like_fam"/>
</dbReference>
<feature type="compositionally biased region" description="Basic and acidic residues" evidence="8">
    <location>
        <begin position="790"/>
        <end position="800"/>
    </location>
</feature>
<dbReference type="GO" id="GO:0007018">
    <property type="term" value="P:microtubule-based movement"/>
    <property type="evidence" value="ECO:0007669"/>
    <property type="project" value="InterPro"/>
</dbReference>
<evidence type="ECO:0000256" key="8">
    <source>
        <dbReference type="SAM" id="MobiDB-lite"/>
    </source>
</evidence>
<dbReference type="PROSITE" id="PS50067">
    <property type="entry name" value="KINESIN_MOTOR_2"/>
    <property type="match status" value="1"/>
</dbReference>
<dbReference type="InterPro" id="IPR027417">
    <property type="entry name" value="P-loop_NTPase"/>
</dbReference>
<keyword evidence="3 6" id="KW-0067">ATP-binding</keyword>
<dbReference type="PANTHER" id="PTHR24115">
    <property type="entry name" value="KINESIN-RELATED"/>
    <property type="match status" value="1"/>
</dbReference>
<feature type="compositionally biased region" description="Basic and acidic residues" evidence="8">
    <location>
        <begin position="39"/>
        <end position="49"/>
    </location>
</feature>
<reference evidence="10" key="1">
    <citation type="journal article" date="2019" name="bioRxiv">
        <title>The Genome of the Zebra Mussel, Dreissena polymorpha: A Resource for Invasive Species Research.</title>
        <authorList>
            <person name="McCartney M.A."/>
            <person name="Auch B."/>
            <person name="Kono T."/>
            <person name="Mallez S."/>
            <person name="Zhang Y."/>
            <person name="Obille A."/>
            <person name="Becker A."/>
            <person name="Abrahante J.E."/>
            <person name="Garbe J."/>
            <person name="Badalamenti J.P."/>
            <person name="Herman A."/>
            <person name="Mangelson H."/>
            <person name="Liachko I."/>
            <person name="Sullivan S."/>
            <person name="Sone E.D."/>
            <person name="Koren S."/>
            <person name="Silverstein K.A.T."/>
            <person name="Beckman K.B."/>
            <person name="Gohl D.M."/>
        </authorList>
    </citation>
    <scope>NUCLEOTIDE SEQUENCE</scope>
    <source>
        <strain evidence="10">Duluth1</strain>
        <tissue evidence="10">Whole animal</tissue>
    </source>
</reference>
<dbReference type="SMART" id="SM00129">
    <property type="entry name" value="KISc"/>
    <property type="match status" value="1"/>
</dbReference>
<name>A0A9D4LLR7_DREPO</name>
<dbReference type="InterPro" id="IPR032384">
    <property type="entry name" value="Kif23_Arf-bd"/>
</dbReference>
<evidence type="ECO:0000256" key="2">
    <source>
        <dbReference type="ARBA" id="ARBA00022741"/>
    </source>
</evidence>
<keyword evidence="4" id="KW-0206">Cytoskeleton</keyword>
<dbReference type="GO" id="GO:0005634">
    <property type="term" value="C:nucleus"/>
    <property type="evidence" value="ECO:0007669"/>
    <property type="project" value="TreeGrafter"/>
</dbReference>
<keyword evidence="2 6" id="KW-0547">Nucleotide-binding</keyword>
<evidence type="ECO:0000313" key="10">
    <source>
        <dbReference type="EMBL" id="KAH3860350.1"/>
    </source>
</evidence>
<evidence type="ECO:0000256" key="7">
    <source>
        <dbReference type="SAM" id="Coils"/>
    </source>
</evidence>
<comment type="caution">
    <text evidence="5">Lacks conserved residue(s) required for the propagation of feature annotation.</text>
</comment>
<dbReference type="GO" id="GO:0051256">
    <property type="term" value="P:mitotic spindle midzone assembly"/>
    <property type="evidence" value="ECO:0007669"/>
    <property type="project" value="TreeGrafter"/>
</dbReference>
<dbReference type="AlphaFoldDB" id="A0A9D4LLR7"/>
<dbReference type="GO" id="GO:0005524">
    <property type="term" value="F:ATP binding"/>
    <property type="evidence" value="ECO:0007669"/>
    <property type="project" value="UniProtKB-KW"/>
</dbReference>
<feature type="coiled-coil region" evidence="7">
    <location>
        <begin position="308"/>
        <end position="335"/>
    </location>
</feature>
<sequence length="800" mass="91333">VFRPDKLNGFEVQSEADAMVERQKKDILPGLAPKTPGTTRKDKSDFVRDTGRMADPTKVADVDEDNTYAVFVSYIEIYNNYVYDLLEELPYDNITGYKPPQSKMLRNDASENMYVNNCTEVEVKSPEEAFEVLFKGQKRRKVAHTCLNAESSRSHSIFNIRLVQAPLDPSGQEVIQDNEKLCVSQLSLVDLAGSERTNRTKNQGDRLKEASNINQTLMALRTCLETLRENQKNPNAVKLVPYRDSKLTHLFKNYFDGDGRVRMVVCVNPKAEEYDETVHVMKFAEMSQEIMVQRSQQVKFDLGLAPGRRRLGERLMEERIQEERLREEKNKMEIETPSVPAPAMIYNLGPDFPSLQMIDHNDADTLNTLLAFLIERDSKRQALALDFEAKQDAFRARLVDFEQEHERLLDRNDELEELVGKTGGDVSKLEAKCSSLERKISALQAQLEDSERMRRECEAKLMDKNYKLKQEMTEKERLRDNFKQRLEINNIQWEENLEKERQKVAEELGAALEEKEKKFNMMKEVLDSETPVAKPRTFKTPGTAVKTRTYTTPGIIRSATSESDMSSIGLPNTRARTNTVSSAARPWGYGGGATTVKKPIPPPKTPVPSATQRSVPQHNLRHRRSRSNNETWLDHKPPGHLNLDTVLQPTLKKKRSVSKLEQKDTKLASKYMLTHQDVGSDGEFQTKYYKGDVIPTAGGGASVVFNDVEVHKQREPGTRKRRSSCPQPSDFDGEWTDPEERCAIAIEGHMRKRGRHTPESKEMCYEEKTIGYMDITDVLLTSQHPNSSPRVEEKEPESVN</sequence>
<keyword evidence="11" id="KW-1185">Reference proteome</keyword>
<organism evidence="10 11">
    <name type="scientific">Dreissena polymorpha</name>
    <name type="common">Zebra mussel</name>
    <name type="synonym">Mytilus polymorpha</name>
    <dbReference type="NCBI Taxonomy" id="45954"/>
    <lineage>
        <taxon>Eukaryota</taxon>
        <taxon>Metazoa</taxon>
        <taxon>Spiralia</taxon>
        <taxon>Lophotrochozoa</taxon>
        <taxon>Mollusca</taxon>
        <taxon>Bivalvia</taxon>
        <taxon>Autobranchia</taxon>
        <taxon>Heteroconchia</taxon>
        <taxon>Euheterodonta</taxon>
        <taxon>Imparidentia</taxon>
        <taxon>Neoheterodontei</taxon>
        <taxon>Myida</taxon>
        <taxon>Dreissenoidea</taxon>
        <taxon>Dreissenidae</taxon>
        <taxon>Dreissena</taxon>
    </lineage>
</organism>
<keyword evidence="6" id="KW-0505">Motor protein</keyword>
<dbReference type="GO" id="GO:0003777">
    <property type="term" value="F:microtubule motor activity"/>
    <property type="evidence" value="ECO:0007669"/>
    <property type="project" value="InterPro"/>
</dbReference>
<keyword evidence="6" id="KW-0493">Microtubule</keyword>